<dbReference type="GO" id="GO:0003684">
    <property type="term" value="F:damaged DNA binding"/>
    <property type="evidence" value="ECO:0007669"/>
    <property type="project" value="InterPro"/>
</dbReference>
<dbReference type="PANTHER" id="PTHR45873">
    <property type="entry name" value="DNA POLYMERASE ETA"/>
    <property type="match status" value="1"/>
</dbReference>
<dbReference type="AlphaFoldDB" id="A0A367KV26"/>
<dbReference type="GO" id="GO:0009314">
    <property type="term" value="P:response to radiation"/>
    <property type="evidence" value="ECO:0007669"/>
    <property type="project" value="TreeGrafter"/>
</dbReference>
<dbReference type="PIRSF" id="PIRSF036603">
    <property type="entry name" value="DPol_eta"/>
    <property type="match status" value="1"/>
</dbReference>
<dbReference type="GO" id="GO:0070987">
    <property type="term" value="P:error-free translesion synthesis"/>
    <property type="evidence" value="ECO:0007669"/>
    <property type="project" value="UniProtKB-ARBA"/>
</dbReference>
<dbReference type="InterPro" id="IPR052230">
    <property type="entry name" value="DNA_polymerase_eta"/>
</dbReference>
<dbReference type="GO" id="GO:0006281">
    <property type="term" value="P:DNA repair"/>
    <property type="evidence" value="ECO:0007669"/>
    <property type="project" value="UniProtKB-KW"/>
</dbReference>
<dbReference type="GO" id="GO:0003887">
    <property type="term" value="F:DNA-directed DNA polymerase activity"/>
    <property type="evidence" value="ECO:0007669"/>
    <property type="project" value="UniProtKB-KW"/>
</dbReference>
<evidence type="ECO:0000256" key="8">
    <source>
        <dbReference type="SAM" id="MobiDB-lite"/>
    </source>
</evidence>
<dbReference type="GO" id="GO:0035861">
    <property type="term" value="C:site of double-strand break"/>
    <property type="evidence" value="ECO:0007669"/>
    <property type="project" value="TreeGrafter"/>
</dbReference>
<dbReference type="Pfam" id="PF11799">
    <property type="entry name" value="IMS_C"/>
    <property type="match status" value="1"/>
</dbReference>
<dbReference type="FunFam" id="1.10.150.20:FF:000014">
    <property type="entry name" value="Polymerase (DNA directed), eta"/>
    <property type="match status" value="1"/>
</dbReference>
<accession>A0A367KV26</accession>
<dbReference type="Pfam" id="PF00817">
    <property type="entry name" value="IMS"/>
    <property type="match status" value="1"/>
</dbReference>
<proteinExistence type="predicted"/>
<evidence type="ECO:0000256" key="7">
    <source>
        <dbReference type="ARBA" id="ARBA00044975"/>
    </source>
</evidence>
<evidence type="ECO:0000256" key="4">
    <source>
        <dbReference type="ARBA" id="ARBA00022763"/>
    </source>
</evidence>
<gene>
    <name evidence="10" type="primary">RAD30_2</name>
    <name evidence="10" type="ORF">CU098_013277</name>
</gene>
<dbReference type="InterPro" id="IPR017961">
    <property type="entry name" value="DNA_pol_Y-fam_little_finger"/>
</dbReference>
<keyword evidence="5" id="KW-0234">DNA repair</keyword>
<dbReference type="PROSITE" id="PS50173">
    <property type="entry name" value="UMUC"/>
    <property type="match status" value="1"/>
</dbReference>
<dbReference type="Gene3D" id="1.10.150.20">
    <property type="entry name" value="5' to 3' exonuclease, C-terminal subdomain"/>
    <property type="match status" value="1"/>
</dbReference>
<evidence type="ECO:0000259" key="9">
    <source>
        <dbReference type="PROSITE" id="PS50173"/>
    </source>
</evidence>
<keyword evidence="4" id="KW-0227">DNA damage</keyword>
<keyword evidence="3" id="KW-0479">Metal-binding</keyword>
<dbReference type="InterPro" id="IPR036775">
    <property type="entry name" value="DNA_pol_Y-fam_lit_finger_sf"/>
</dbReference>
<keyword evidence="10" id="KW-0548">Nucleotidyltransferase</keyword>
<dbReference type="SUPFAM" id="SSF56672">
    <property type="entry name" value="DNA/RNA polymerases"/>
    <property type="match status" value="1"/>
</dbReference>
<name>A0A367KV26_RHIST</name>
<sequence length="470" mass="53988">MSTLINKVNYAARKSGIKRMTNVTEAKKLCPDIQLLHVATYDAYRNASREIFKIFHKHCDTIQKIGSDEGFMDVTKTINSRLIQRYIQCRPDLMDKLDHDVCGVEVDWDQLGITVESKEEERRLELSDERHWSETTWKDLQLALGAELATEIRKEVYDKLQYTCSAGIAHNKTLAKLCSSRHKPNKQTVLRDIARMDFMRDIPFQKIRNLGGKLGSEIGSDLEVLNANELWKYSAQDLQARFGPSTGLHVYNICRGIDFEEVTPSKAPKSLMASKSFRPAIVNAEEMHKWFSILAIELHNRIMRHHEDYGTWPKNISIRYASEYNRNYKSRTMSAFHKDELKTHEILAKKAAALFNSLNDAYPCIGFDLCAFGLTQDESAASQTINHFFTKSNMTSAHHANGKTTTEIIPTKKSSTIKKGLFSFGIEKKPKMDDVDTFVCDECKQRIQLSQKQEEKRQKRSLFFKPRTSP</sequence>
<dbReference type="Pfam" id="PF21704">
    <property type="entry name" value="POLH-Rev1_HhH"/>
    <property type="match status" value="1"/>
</dbReference>
<dbReference type="SUPFAM" id="SSF100879">
    <property type="entry name" value="Lesion bypass DNA polymerase (Y-family), little finger domain"/>
    <property type="match status" value="1"/>
</dbReference>
<keyword evidence="10" id="KW-0239">DNA-directed DNA polymerase</keyword>
<dbReference type="OrthoDB" id="5723at2759"/>
<dbReference type="GO" id="GO:0005634">
    <property type="term" value="C:nucleus"/>
    <property type="evidence" value="ECO:0007669"/>
    <property type="project" value="UniProtKB-SubCell"/>
</dbReference>
<keyword evidence="6" id="KW-0539">Nucleus</keyword>
<dbReference type="Gene3D" id="3.30.70.270">
    <property type="match status" value="1"/>
</dbReference>
<dbReference type="InterPro" id="IPR043502">
    <property type="entry name" value="DNA/RNA_pol_sf"/>
</dbReference>
<dbReference type="InterPro" id="IPR001126">
    <property type="entry name" value="UmuC"/>
</dbReference>
<dbReference type="Proteomes" id="UP000253551">
    <property type="component" value="Unassembled WGS sequence"/>
</dbReference>
<evidence type="ECO:0000313" key="10">
    <source>
        <dbReference type="EMBL" id="RCI06063.1"/>
    </source>
</evidence>
<keyword evidence="11" id="KW-1185">Reference proteome</keyword>
<dbReference type="PANTHER" id="PTHR45873:SF1">
    <property type="entry name" value="DNA POLYMERASE ETA"/>
    <property type="match status" value="1"/>
</dbReference>
<reference evidence="10 11" key="1">
    <citation type="journal article" date="2018" name="G3 (Bethesda)">
        <title>Phylogenetic and Phylogenomic Definition of Rhizopus Species.</title>
        <authorList>
            <person name="Gryganskyi A.P."/>
            <person name="Golan J."/>
            <person name="Dolatabadi S."/>
            <person name="Mondo S."/>
            <person name="Robb S."/>
            <person name="Idnurm A."/>
            <person name="Muszewska A."/>
            <person name="Steczkiewicz K."/>
            <person name="Masonjones S."/>
            <person name="Liao H.L."/>
            <person name="Gajdeczka M.T."/>
            <person name="Anike F."/>
            <person name="Vuek A."/>
            <person name="Anishchenko I.M."/>
            <person name="Voigt K."/>
            <person name="de Hoog G.S."/>
            <person name="Smith M.E."/>
            <person name="Heitman J."/>
            <person name="Vilgalys R."/>
            <person name="Stajich J.E."/>
        </authorList>
    </citation>
    <scope>NUCLEOTIDE SEQUENCE [LARGE SCALE GENOMIC DNA]</scope>
    <source>
        <strain evidence="10 11">LSU 92-RS-03</strain>
    </source>
</reference>
<evidence type="ECO:0000256" key="3">
    <source>
        <dbReference type="ARBA" id="ARBA00022723"/>
    </source>
</evidence>
<evidence type="ECO:0000256" key="5">
    <source>
        <dbReference type="ARBA" id="ARBA00023204"/>
    </source>
</evidence>
<dbReference type="GO" id="GO:0005657">
    <property type="term" value="C:replication fork"/>
    <property type="evidence" value="ECO:0007669"/>
    <property type="project" value="TreeGrafter"/>
</dbReference>
<dbReference type="Gene3D" id="3.30.1490.100">
    <property type="entry name" value="DNA polymerase, Y-family, little finger domain"/>
    <property type="match status" value="1"/>
</dbReference>
<feature type="region of interest" description="Disordered" evidence="8">
    <location>
        <begin position="449"/>
        <end position="470"/>
    </location>
</feature>
<evidence type="ECO:0000256" key="6">
    <source>
        <dbReference type="ARBA" id="ARBA00023242"/>
    </source>
</evidence>
<organism evidence="10 11">
    <name type="scientific">Rhizopus stolonifer</name>
    <name type="common">Rhizopus nigricans</name>
    <dbReference type="NCBI Taxonomy" id="4846"/>
    <lineage>
        <taxon>Eukaryota</taxon>
        <taxon>Fungi</taxon>
        <taxon>Fungi incertae sedis</taxon>
        <taxon>Mucoromycota</taxon>
        <taxon>Mucoromycotina</taxon>
        <taxon>Mucoromycetes</taxon>
        <taxon>Mucorales</taxon>
        <taxon>Mucorineae</taxon>
        <taxon>Rhizopodaceae</taxon>
        <taxon>Rhizopus</taxon>
    </lineage>
</organism>
<dbReference type="STRING" id="4846.A0A367KV26"/>
<protein>
    <recommendedName>
        <fullName evidence="7">DNA polymerase eta</fullName>
    </recommendedName>
</protein>
<dbReference type="EMBL" id="PJQM01000239">
    <property type="protein sequence ID" value="RCI06063.1"/>
    <property type="molecule type" value="Genomic_DNA"/>
</dbReference>
<evidence type="ECO:0000256" key="2">
    <source>
        <dbReference type="ARBA" id="ARBA00022679"/>
    </source>
</evidence>
<comment type="caution">
    <text evidence="10">The sequence shown here is derived from an EMBL/GenBank/DDBJ whole genome shotgun (WGS) entry which is preliminary data.</text>
</comment>
<dbReference type="GO" id="GO:0042276">
    <property type="term" value="P:error-prone translesion synthesis"/>
    <property type="evidence" value="ECO:0007669"/>
    <property type="project" value="TreeGrafter"/>
</dbReference>
<evidence type="ECO:0000313" key="11">
    <source>
        <dbReference type="Proteomes" id="UP000253551"/>
    </source>
</evidence>
<dbReference type="InterPro" id="IPR043128">
    <property type="entry name" value="Rev_trsase/Diguanyl_cyclase"/>
</dbReference>
<evidence type="ECO:0000256" key="1">
    <source>
        <dbReference type="ARBA" id="ARBA00004123"/>
    </source>
</evidence>
<feature type="domain" description="UmuC" evidence="9">
    <location>
        <begin position="1"/>
        <end position="211"/>
    </location>
</feature>
<comment type="subcellular location">
    <subcellularLocation>
        <location evidence="1">Nucleus</location>
    </subcellularLocation>
</comment>
<keyword evidence="2" id="KW-0808">Transferase</keyword>
<dbReference type="GO" id="GO:0046872">
    <property type="term" value="F:metal ion binding"/>
    <property type="evidence" value="ECO:0007669"/>
    <property type="project" value="UniProtKB-KW"/>
</dbReference>